<evidence type="ECO:0008006" key="4">
    <source>
        <dbReference type="Google" id="ProtNLM"/>
    </source>
</evidence>
<dbReference type="RefSeq" id="WP_106931612.1">
    <property type="nucleotide sequence ID" value="NZ_PYFT01000001.1"/>
</dbReference>
<keyword evidence="1" id="KW-0732">Signal</keyword>
<comment type="caution">
    <text evidence="2">The sequence shown here is derived from an EMBL/GenBank/DDBJ whole genome shotgun (WGS) entry which is preliminary data.</text>
</comment>
<evidence type="ECO:0000256" key="1">
    <source>
        <dbReference type="SAM" id="SignalP"/>
    </source>
</evidence>
<dbReference type="OrthoDB" id="894034at2"/>
<accession>A0A2T2YIV2</accession>
<gene>
    <name evidence="2" type="ORF">AHMF7605_18940</name>
</gene>
<evidence type="ECO:0000313" key="3">
    <source>
        <dbReference type="Proteomes" id="UP000240357"/>
    </source>
</evidence>
<feature type="signal peptide" evidence="1">
    <location>
        <begin position="1"/>
        <end position="19"/>
    </location>
</feature>
<proteinExistence type="predicted"/>
<sequence length="119" mass="13546">MKKFFTTTLLILSFVIAQATSLVIIKKDRGNDERLKMQAIEQTRQLAVKIGLNEADYIRVKNITYQKLVATQEAEEMYANNPEIKAKKLLAIETQFNEQLAGAISARQHKMYLSLASIK</sequence>
<reference evidence="2 3" key="1">
    <citation type="submission" date="2018-03" db="EMBL/GenBank/DDBJ databases">
        <title>Adhaeribacter sp. HMF7605 Genome sequencing and assembly.</title>
        <authorList>
            <person name="Kang H."/>
            <person name="Kang J."/>
            <person name="Cha I."/>
            <person name="Kim H."/>
            <person name="Joh K."/>
        </authorList>
    </citation>
    <scope>NUCLEOTIDE SEQUENCE [LARGE SCALE GENOMIC DNA]</scope>
    <source>
        <strain evidence="2 3">HMF7605</strain>
    </source>
</reference>
<evidence type="ECO:0000313" key="2">
    <source>
        <dbReference type="EMBL" id="PSR55432.1"/>
    </source>
</evidence>
<organism evidence="2 3">
    <name type="scientific">Adhaeribacter arboris</name>
    <dbReference type="NCBI Taxonomy" id="2072846"/>
    <lineage>
        <taxon>Bacteria</taxon>
        <taxon>Pseudomonadati</taxon>
        <taxon>Bacteroidota</taxon>
        <taxon>Cytophagia</taxon>
        <taxon>Cytophagales</taxon>
        <taxon>Hymenobacteraceae</taxon>
        <taxon>Adhaeribacter</taxon>
    </lineage>
</organism>
<protein>
    <recommendedName>
        <fullName evidence="4">DUF4168 domain-containing protein</fullName>
    </recommendedName>
</protein>
<name>A0A2T2YIV2_9BACT</name>
<feature type="chain" id="PRO_5015743471" description="DUF4168 domain-containing protein" evidence="1">
    <location>
        <begin position="20"/>
        <end position="119"/>
    </location>
</feature>
<keyword evidence="3" id="KW-1185">Reference proteome</keyword>
<dbReference type="AlphaFoldDB" id="A0A2T2YIV2"/>
<dbReference type="EMBL" id="PYFT01000001">
    <property type="protein sequence ID" value="PSR55432.1"/>
    <property type="molecule type" value="Genomic_DNA"/>
</dbReference>
<dbReference type="Proteomes" id="UP000240357">
    <property type="component" value="Unassembled WGS sequence"/>
</dbReference>